<dbReference type="EMBL" id="MU155536">
    <property type="protein sequence ID" value="KAF9472430.1"/>
    <property type="molecule type" value="Genomic_DNA"/>
</dbReference>
<sequence length="83" mass="9240">MSATYADVDLLQSSNFYKTSSCFSPPVYACSTPHNFYSTIIICRRPTESSKRSNQVQQTSEEEKGALTVDSACRIYGVESSRI</sequence>
<keyword evidence="2" id="KW-1185">Reference proteome</keyword>
<dbReference type="AlphaFoldDB" id="A0A9P5YRN8"/>
<feature type="non-terminal residue" evidence="1">
    <location>
        <position position="83"/>
    </location>
</feature>
<name>A0A9P5YRN8_9AGAR</name>
<gene>
    <name evidence="1" type="ORF">BDN70DRAFT_887008</name>
</gene>
<proteinExistence type="predicted"/>
<reference evidence="1" key="1">
    <citation type="submission" date="2020-11" db="EMBL/GenBank/DDBJ databases">
        <authorList>
            <consortium name="DOE Joint Genome Institute"/>
            <person name="Ahrendt S."/>
            <person name="Riley R."/>
            <person name="Andreopoulos W."/>
            <person name="Labutti K."/>
            <person name="Pangilinan J."/>
            <person name="Ruiz-Duenas F.J."/>
            <person name="Barrasa J.M."/>
            <person name="Sanchez-Garcia M."/>
            <person name="Camarero S."/>
            <person name="Miyauchi S."/>
            <person name="Serrano A."/>
            <person name="Linde D."/>
            <person name="Babiker R."/>
            <person name="Drula E."/>
            <person name="Ayuso-Fernandez I."/>
            <person name="Pacheco R."/>
            <person name="Padilla G."/>
            <person name="Ferreira P."/>
            <person name="Barriuso J."/>
            <person name="Kellner H."/>
            <person name="Castanera R."/>
            <person name="Alfaro M."/>
            <person name="Ramirez L."/>
            <person name="Pisabarro A.G."/>
            <person name="Kuo A."/>
            <person name="Tritt A."/>
            <person name="Lipzen A."/>
            <person name="He G."/>
            <person name="Yan M."/>
            <person name="Ng V."/>
            <person name="Cullen D."/>
            <person name="Martin F."/>
            <person name="Rosso M.-N."/>
            <person name="Henrissat B."/>
            <person name="Hibbett D."/>
            <person name="Martinez A.T."/>
            <person name="Grigoriev I.V."/>
        </authorList>
    </citation>
    <scope>NUCLEOTIDE SEQUENCE</scope>
    <source>
        <strain evidence="1">CIRM-BRFM 674</strain>
    </source>
</reference>
<protein>
    <submittedName>
        <fullName evidence="1">Uncharacterized protein</fullName>
    </submittedName>
</protein>
<accession>A0A9P5YRN8</accession>
<evidence type="ECO:0000313" key="2">
    <source>
        <dbReference type="Proteomes" id="UP000807469"/>
    </source>
</evidence>
<dbReference type="Proteomes" id="UP000807469">
    <property type="component" value="Unassembled WGS sequence"/>
</dbReference>
<organism evidence="1 2">
    <name type="scientific">Pholiota conissans</name>
    <dbReference type="NCBI Taxonomy" id="109636"/>
    <lineage>
        <taxon>Eukaryota</taxon>
        <taxon>Fungi</taxon>
        <taxon>Dikarya</taxon>
        <taxon>Basidiomycota</taxon>
        <taxon>Agaricomycotina</taxon>
        <taxon>Agaricomycetes</taxon>
        <taxon>Agaricomycetidae</taxon>
        <taxon>Agaricales</taxon>
        <taxon>Agaricineae</taxon>
        <taxon>Strophariaceae</taxon>
        <taxon>Pholiota</taxon>
    </lineage>
</organism>
<evidence type="ECO:0000313" key="1">
    <source>
        <dbReference type="EMBL" id="KAF9472430.1"/>
    </source>
</evidence>
<comment type="caution">
    <text evidence="1">The sequence shown here is derived from an EMBL/GenBank/DDBJ whole genome shotgun (WGS) entry which is preliminary data.</text>
</comment>